<name>A0A2S6C8C3_9PEZI</name>
<feature type="signal peptide" evidence="3">
    <location>
        <begin position="1"/>
        <end position="19"/>
    </location>
</feature>
<dbReference type="Pfam" id="PF01670">
    <property type="entry name" value="Glyco_hydro_12"/>
    <property type="match status" value="1"/>
</dbReference>
<keyword evidence="2" id="KW-0624">Polysaccharide degradation</keyword>
<dbReference type="OrthoDB" id="89349at2759"/>
<keyword evidence="2" id="KW-0119">Carbohydrate metabolism</keyword>
<evidence type="ECO:0000256" key="1">
    <source>
        <dbReference type="ARBA" id="ARBA00005519"/>
    </source>
</evidence>
<dbReference type="Proteomes" id="UP000237631">
    <property type="component" value="Unassembled WGS sequence"/>
</dbReference>
<sequence>MTRFVFAVAAALAVGKVASEVSLCGQFETHTEWPYTINNNAWDKDDDSGSICTYACEDCRNEISFYSVWNWTTQDPVRVHAYPHVELRSERLPLQLGELRTLKIAASWSLAPVSLTDGTLQDPTTEPVAGALEDNDVQANVVLDVFADADEEKSRTPAQQTYELMVWVGVFGNASWPIGMNEPRDPPVIMSLNDVDFTLYNGTNSRGQLVYSWVANQTSPTFDLDFAPLLSYLQRKEGIPEDVYVGTVQFGSETFYSDSPMNFSVSSFEAEVERGTPAPASDSISDLESAGSIIGVPEFGTGQNGFIALCCLLVACVMIS</sequence>
<comment type="similarity">
    <text evidence="1 2">Belongs to the glycosyl hydrolase 12 (cellulase H) family.</text>
</comment>
<dbReference type="SUPFAM" id="SSF49899">
    <property type="entry name" value="Concanavalin A-like lectins/glucanases"/>
    <property type="match status" value="1"/>
</dbReference>
<keyword evidence="2" id="KW-0326">Glycosidase</keyword>
<dbReference type="PANTHER" id="PTHR34002">
    <property type="entry name" value="BLR1656 PROTEIN"/>
    <property type="match status" value="1"/>
</dbReference>
<dbReference type="GO" id="GO:0000272">
    <property type="term" value="P:polysaccharide catabolic process"/>
    <property type="evidence" value="ECO:0007669"/>
    <property type="project" value="UniProtKB-KW"/>
</dbReference>
<evidence type="ECO:0000256" key="3">
    <source>
        <dbReference type="SAM" id="SignalP"/>
    </source>
</evidence>
<keyword evidence="3" id="KW-0732">Signal</keyword>
<evidence type="ECO:0000313" key="4">
    <source>
        <dbReference type="EMBL" id="PPJ55988.1"/>
    </source>
</evidence>
<feature type="chain" id="PRO_5015739078" evidence="3">
    <location>
        <begin position="20"/>
        <end position="320"/>
    </location>
</feature>
<evidence type="ECO:0000256" key="2">
    <source>
        <dbReference type="RuleBase" id="RU361163"/>
    </source>
</evidence>
<evidence type="ECO:0000313" key="5">
    <source>
        <dbReference type="Proteomes" id="UP000237631"/>
    </source>
</evidence>
<dbReference type="PANTHER" id="PTHR34002:SF11">
    <property type="entry name" value="CONCANAVALIN A-LIKE LECTIN_GLUCANASE"/>
    <property type="match status" value="1"/>
</dbReference>
<dbReference type="AlphaFoldDB" id="A0A2S6C8C3"/>
<comment type="caution">
    <text evidence="4">The sequence shown here is derived from an EMBL/GenBank/DDBJ whole genome shotgun (WGS) entry which is preliminary data.</text>
</comment>
<organism evidence="4 5">
    <name type="scientific">Cercospora berteroae</name>
    <dbReference type="NCBI Taxonomy" id="357750"/>
    <lineage>
        <taxon>Eukaryota</taxon>
        <taxon>Fungi</taxon>
        <taxon>Dikarya</taxon>
        <taxon>Ascomycota</taxon>
        <taxon>Pezizomycotina</taxon>
        <taxon>Dothideomycetes</taxon>
        <taxon>Dothideomycetidae</taxon>
        <taxon>Mycosphaerellales</taxon>
        <taxon>Mycosphaerellaceae</taxon>
        <taxon>Cercospora</taxon>
    </lineage>
</organism>
<dbReference type="InterPro" id="IPR013320">
    <property type="entry name" value="ConA-like_dom_sf"/>
</dbReference>
<keyword evidence="2" id="KW-0378">Hydrolase</keyword>
<dbReference type="InterPro" id="IPR002594">
    <property type="entry name" value="GH12"/>
</dbReference>
<keyword evidence="5" id="KW-1185">Reference proteome</keyword>
<accession>A0A2S6C8C3</accession>
<dbReference type="STRING" id="357750.A0A2S6C8C3"/>
<dbReference type="EMBL" id="PNEN01000528">
    <property type="protein sequence ID" value="PPJ55988.1"/>
    <property type="molecule type" value="Genomic_DNA"/>
</dbReference>
<dbReference type="Gene3D" id="2.60.120.180">
    <property type="match status" value="1"/>
</dbReference>
<gene>
    <name evidence="4" type="ORF">CBER1_03589</name>
</gene>
<dbReference type="InterPro" id="IPR013319">
    <property type="entry name" value="GH11/12"/>
</dbReference>
<proteinExistence type="inferred from homology"/>
<protein>
    <submittedName>
        <fullName evidence="4">Uncharacterized protein</fullName>
    </submittedName>
</protein>
<dbReference type="GO" id="GO:0008810">
    <property type="term" value="F:cellulase activity"/>
    <property type="evidence" value="ECO:0007669"/>
    <property type="project" value="InterPro"/>
</dbReference>
<reference evidence="5" key="1">
    <citation type="journal article" date="2017" name="bioRxiv">
        <title>Conservation of a gene cluster reveals novel cercosporin biosynthetic mechanisms and extends production to the genus Colletotrichum.</title>
        <authorList>
            <person name="de Jonge R."/>
            <person name="Ebert M.K."/>
            <person name="Huitt-Roehl C.R."/>
            <person name="Pal P."/>
            <person name="Suttle J.C."/>
            <person name="Spanner R.E."/>
            <person name="Neubauer J.D."/>
            <person name="Jurick W.M.II."/>
            <person name="Stott K.A."/>
            <person name="Secor G.A."/>
            <person name="Thomma B.P.H.J."/>
            <person name="Van de Peer Y."/>
            <person name="Townsend C.A."/>
            <person name="Bolton M.D."/>
        </authorList>
    </citation>
    <scope>NUCLEOTIDE SEQUENCE [LARGE SCALE GENOMIC DNA]</scope>
    <source>
        <strain evidence="5">CBS538.71</strain>
    </source>
</reference>